<dbReference type="PANTHER" id="PTHR10485:SF0">
    <property type="entry name" value="AT05822P-RELATED"/>
    <property type="match status" value="1"/>
</dbReference>
<comment type="caution">
    <text evidence="11">The sequence shown here is derived from an EMBL/GenBank/DDBJ whole genome shotgun (WGS) entry which is preliminary data.</text>
</comment>
<comment type="subcellular location">
    <subcellularLocation>
        <location evidence="1">Mitochondrion inner membrane</location>
        <topology evidence="1">Multi-pass membrane protein</topology>
    </subcellularLocation>
</comment>
<keyword evidence="12" id="KW-1185">Reference proteome</keyword>
<evidence type="ECO:0000313" key="11">
    <source>
        <dbReference type="EMBL" id="GJQ12708.1"/>
    </source>
</evidence>
<dbReference type="AlphaFoldDB" id="A0A9C7PXR7"/>
<evidence type="ECO:0000256" key="10">
    <source>
        <dbReference type="ARBA" id="ARBA00023136"/>
    </source>
</evidence>
<sequence length="199" mass="20779">MGTVEHNREPCPHRILDDIGGAYAMGSIGGALWHFFKGARNSPKGARLRGAVDAVKLRSPVLGGNFAVWGGLFSTFDCALAGIRQKEDPWNAIMSGAITGGVLAARSGVGGATRSAAIGGILLALIEGMGILLTRMTADLGPSPEEIERMQAEMQRQQQQVAKTIGIEDRVSRNNNFAKDPGLATVGGWAGEAAPAAQN</sequence>
<organism evidence="11 12">
    <name type="scientific">Galdieria partita</name>
    <dbReference type="NCBI Taxonomy" id="83374"/>
    <lineage>
        <taxon>Eukaryota</taxon>
        <taxon>Rhodophyta</taxon>
        <taxon>Bangiophyceae</taxon>
        <taxon>Galdieriales</taxon>
        <taxon>Galdieriaceae</taxon>
        <taxon>Galdieria</taxon>
    </lineage>
</organism>
<dbReference type="Proteomes" id="UP001061958">
    <property type="component" value="Unassembled WGS sequence"/>
</dbReference>
<evidence type="ECO:0000256" key="7">
    <source>
        <dbReference type="ARBA" id="ARBA00022989"/>
    </source>
</evidence>
<evidence type="ECO:0000256" key="3">
    <source>
        <dbReference type="ARBA" id="ARBA00022448"/>
    </source>
</evidence>
<dbReference type="Pfam" id="PF02466">
    <property type="entry name" value="Tim17"/>
    <property type="match status" value="1"/>
</dbReference>
<keyword evidence="6" id="KW-0653">Protein transport</keyword>
<keyword evidence="4" id="KW-0812">Transmembrane</keyword>
<comment type="similarity">
    <text evidence="2">Belongs to the Tim17/Tim22/Tim23 family.</text>
</comment>
<evidence type="ECO:0000256" key="4">
    <source>
        <dbReference type="ARBA" id="ARBA00022692"/>
    </source>
</evidence>
<keyword evidence="5" id="KW-0999">Mitochondrion inner membrane</keyword>
<keyword evidence="9" id="KW-0496">Mitochondrion</keyword>
<dbReference type="EMBL" id="BQMJ01000036">
    <property type="protein sequence ID" value="GJQ12708.1"/>
    <property type="molecule type" value="Genomic_DNA"/>
</dbReference>
<dbReference type="GO" id="GO:0005744">
    <property type="term" value="C:TIM23 mitochondrial import inner membrane translocase complex"/>
    <property type="evidence" value="ECO:0007669"/>
    <property type="project" value="TreeGrafter"/>
</dbReference>
<dbReference type="OrthoDB" id="2261329at2759"/>
<evidence type="ECO:0000256" key="8">
    <source>
        <dbReference type="ARBA" id="ARBA00023010"/>
    </source>
</evidence>
<reference evidence="11" key="2">
    <citation type="submission" date="2022-01" db="EMBL/GenBank/DDBJ databases">
        <authorList>
            <person name="Hirooka S."/>
            <person name="Miyagishima S.Y."/>
        </authorList>
    </citation>
    <scope>NUCLEOTIDE SEQUENCE</scope>
    <source>
        <strain evidence="11">NBRC 102759</strain>
    </source>
</reference>
<evidence type="ECO:0000256" key="6">
    <source>
        <dbReference type="ARBA" id="ARBA00022927"/>
    </source>
</evidence>
<dbReference type="PANTHER" id="PTHR10485">
    <property type="entry name" value="MITOCHONDRIAL IMPORT INNER MEMBRANE TRANSLOCASE SUBUNIT TIM-17"/>
    <property type="match status" value="1"/>
</dbReference>
<reference evidence="11" key="1">
    <citation type="journal article" date="2022" name="Proc. Natl. Acad. Sci. U.S.A.">
        <title>Life cycle and functional genomics of the unicellular red alga Galdieria for elucidating algal and plant evolution and industrial use.</title>
        <authorList>
            <person name="Hirooka S."/>
            <person name="Itabashi T."/>
            <person name="Ichinose T.M."/>
            <person name="Onuma R."/>
            <person name="Fujiwara T."/>
            <person name="Yamashita S."/>
            <person name="Jong L.W."/>
            <person name="Tomita R."/>
            <person name="Iwane A.H."/>
            <person name="Miyagishima S.Y."/>
        </authorList>
    </citation>
    <scope>NUCLEOTIDE SEQUENCE</scope>
    <source>
        <strain evidence="11">NBRC 102759</strain>
    </source>
</reference>
<accession>A0A9C7PXR7</accession>
<keyword evidence="10" id="KW-0472">Membrane</keyword>
<dbReference type="GO" id="GO:0008320">
    <property type="term" value="F:protein transmembrane transporter activity"/>
    <property type="evidence" value="ECO:0007669"/>
    <property type="project" value="TreeGrafter"/>
</dbReference>
<evidence type="ECO:0000256" key="9">
    <source>
        <dbReference type="ARBA" id="ARBA00023128"/>
    </source>
</evidence>
<keyword evidence="8" id="KW-0811">Translocation</keyword>
<evidence type="ECO:0000256" key="1">
    <source>
        <dbReference type="ARBA" id="ARBA00004448"/>
    </source>
</evidence>
<proteinExistence type="inferred from homology"/>
<dbReference type="GO" id="GO:0030150">
    <property type="term" value="P:protein import into mitochondrial matrix"/>
    <property type="evidence" value="ECO:0007669"/>
    <property type="project" value="TreeGrafter"/>
</dbReference>
<evidence type="ECO:0000256" key="2">
    <source>
        <dbReference type="ARBA" id="ARBA00008444"/>
    </source>
</evidence>
<evidence type="ECO:0000256" key="5">
    <source>
        <dbReference type="ARBA" id="ARBA00022792"/>
    </source>
</evidence>
<evidence type="ECO:0000313" key="12">
    <source>
        <dbReference type="Proteomes" id="UP001061958"/>
    </source>
</evidence>
<keyword evidence="7" id="KW-1133">Transmembrane helix</keyword>
<protein>
    <submittedName>
        <fullName evidence="11">Uncharacterized protein</fullName>
    </submittedName>
</protein>
<keyword evidence="3" id="KW-0813">Transport</keyword>
<gene>
    <name evidence="11" type="ORF">GpartN1_g4499.t1</name>
</gene>
<name>A0A9C7PXR7_9RHOD</name>